<name>A0AAE0YWU2_9GAST</name>
<evidence type="ECO:0000313" key="2">
    <source>
        <dbReference type="Proteomes" id="UP001283361"/>
    </source>
</evidence>
<proteinExistence type="predicted"/>
<accession>A0AAE0YWU2</accession>
<feature type="non-terminal residue" evidence="1">
    <location>
        <position position="1"/>
    </location>
</feature>
<gene>
    <name evidence="1" type="ORF">RRG08_055882</name>
</gene>
<protein>
    <submittedName>
        <fullName evidence="1">Uncharacterized protein</fullName>
    </submittedName>
</protein>
<keyword evidence="2" id="KW-1185">Reference proteome</keyword>
<organism evidence="1 2">
    <name type="scientific">Elysia crispata</name>
    <name type="common">lettuce slug</name>
    <dbReference type="NCBI Taxonomy" id="231223"/>
    <lineage>
        <taxon>Eukaryota</taxon>
        <taxon>Metazoa</taxon>
        <taxon>Spiralia</taxon>
        <taxon>Lophotrochozoa</taxon>
        <taxon>Mollusca</taxon>
        <taxon>Gastropoda</taxon>
        <taxon>Heterobranchia</taxon>
        <taxon>Euthyneura</taxon>
        <taxon>Panpulmonata</taxon>
        <taxon>Sacoglossa</taxon>
        <taxon>Placobranchoidea</taxon>
        <taxon>Plakobranchidae</taxon>
        <taxon>Elysia</taxon>
    </lineage>
</organism>
<comment type="caution">
    <text evidence="1">The sequence shown here is derived from an EMBL/GenBank/DDBJ whole genome shotgun (WGS) entry which is preliminary data.</text>
</comment>
<dbReference type="EMBL" id="JAWDGP010005340">
    <property type="protein sequence ID" value="KAK3757722.1"/>
    <property type="molecule type" value="Genomic_DNA"/>
</dbReference>
<reference evidence="1" key="1">
    <citation type="journal article" date="2023" name="G3 (Bethesda)">
        <title>A reference genome for the long-term kleptoplast-retaining sea slug Elysia crispata morphotype clarki.</title>
        <authorList>
            <person name="Eastman K.E."/>
            <person name="Pendleton A.L."/>
            <person name="Shaikh M.A."/>
            <person name="Suttiyut T."/>
            <person name="Ogas R."/>
            <person name="Tomko P."/>
            <person name="Gavelis G."/>
            <person name="Widhalm J.R."/>
            <person name="Wisecaver J.H."/>
        </authorList>
    </citation>
    <scope>NUCLEOTIDE SEQUENCE</scope>
    <source>
        <strain evidence="1">ECLA1</strain>
    </source>
</reference>
<sequence>QLQDKLPHLQYRAQSENYLINHEGELHLSSLHCGYFLDAIRYSILIRGNRGRCGFCKIW</sequence>
<dbReference type="Proteomes" id="UP001283361">
    <property type="component" value="Unassembled WGS sequence"/>
</dbReference>
<dbReference type="AlphaFoldDB" id="A0AAE0YWU2"/>
<evidence type="ECO:0000313" key="1">
    <source>
        <dbReference type="EMBL" id="KAK3757722.1"/>
    </source>
</evidence>